<dbReference type="OrthoDB" id="414934at2"/>
<reference evidence="9 10" key="1">
    <citation type="journal article" date="2013" name="Genome Announc.">
        <title>Draft Genome Sequence of Desulfotignum phosphitoxidans DSM 13687 Strain FiPS-3.</title>
        <authorList>
            <person name="Poehlein A."/>
            <person name="Daniel R."/>
            <person name="Simeonova D.D."/>
        </authorList>
    </citation>
    <scope>NUCLEOTIDE SEQUENCE [LARGE SCALE GENOMIC DNA]</scope>
    <source>
        <strain evidence="9 10">DSM 13687</strain>
    </source>
</reference>
<dbReference type="Gene3D" id="2.70.98.40">
    <property type="entry name" value="Glycoside hydrolase, family 65, N-terminal domain"/>
    <property type="match status" value="1"/>
</dbReference>
<dbReference type="Gene3D" id="1.50.10.10">
    <property type="match status" value="1"/>
</dbReference>
<evidence type="ECO:0000313" key="10">
    <source>
        <dbReference type="Proteomes" id="UP000014216"/>
    </source>
</evidence>
<evidence type="ECO:0000313" key="9">
    <source>
        <dbReference type="EMBL" id="EMS80357.1"/>
    </source>
</evidence>
<dbReference type="InterPro" id="IPR037018">
    <property type="entry name" value="GH65_N"/>
</dbReference>
<evidence type="ECO:0000259" key="8">
    <source>
        <dbReference type="Pfam" id="PF03636"/>
    </source>
</evidence>
<dbReference type="Gene3D" id="2.60.420.10">
    <property type="entry name" value="Maltose phosphorylase, domain 3"/>
    <property type="match status" value="1"/>
</dbReference>
<dbReference type="RefSeq" id="WP_006964591.1">
    <property type="nucleotide sequence ID" value="NZ_APJX01000002.1"/>
</dbReference>
<feature type="binding site" evidence="5">
    <location>
        <begin position="360"/>
        <end position="361"/>
    </location>
    <ligand>
        <name>substrate</name>
    </ligand>
</feature>
<keyword evidence="3 9" id="KW-0808">Transferase</keyword>
<dbReference type="InterPro" id="IPR011013">
    <property type="entry name" value="Gal_mutarotase_sf_dom"/>
</dbReference>
<dbReference type="GO" id="GO:0030246">
    <property type="term" value="F:carbohydrate binding"/>
    <property type="evidence" value="ECO:0007669"/>
    <property type="project" value="InterPro"/>
</dbReference>
<dbReference type="GO" id="GO:0004553">
    <property type="term" value="F:hydrolase activity, hydrolyzing O-glycosyl compounds"/>
    <property type="evidence" value="ECO:0007669"/>
    <property type="project" value="TreeGrafter"/>
</dbReference>
<dbReference type="InterPro" id="IPR005195">
    <property type="entry name" value="Glyco_hydro_65_M"/>
</dbReference>
<dbReference type="EC" id="2.4.1.216" evidence="9"/>
<dbReference type="SUPFAM" id="SSF74650">
    <property type="entry name" value="Galactose mutarotase-like"/>
    <property type="match status" value="1"/>
</dbReference>
<evidence type="ECO:0000256" key="1">
    <source>
        <dbReference type="ARBA" id="ARBA00006768"/>
    </source>
</evidence>
<evidence type="ECO:0000256" key="4">
    <source>
        <dbReference type="PIRSR" id="PIRSR036289-50"/>
    </source>
</evidence>
<keyword evidence="10" id="KW-1185">Reference proteome</keyword>
<comment type="similarity">
    <text evidence="1">Belongs to the glycosyl hydrolase 65 family.</text>
</comment>
<evidence type="ECO:0000259" key="7">
    <source>
        <dbReference type="Pfam" id="PF03633"/>
    </source>
</evidence>
<dbReference type="Pfam" id="PF03633">
    <property type="entry name" value="Glyco_hydro_65C"/>
    <property type="match status" value="1"/>
</dbReference>
<feature type="binding site" evidence="5">
    <location>
        <begin position="620"/>
        <end position="621"/>
    </location>
    <ligand>
        <name>substrate</name>
    </ligand>
</feature>
<dbReference type="Pfam" id="PF03636">
    <property type="entry name" value="Glyco_hydro_65N"/>
    <property type="match status" value="1"/>
</dbReference>
<dbReference type="Proteomes" id="UP000014216">
    <property type="component" value="Unassembled WGS sequence"/>
</dbReference>
<name>S0G6H0_9BACT</name>
<evidence type="ECO:0000256" key="2">
    <source>
        <dbReference type="ARBA" id="ARBA00022676"/>
    </source>
</evidence>
<dbReference type="PIRSF" id="PIRSF036289">
    <property type="entry name" value="Glycosyl_hydrolase_malt_phosph"/>
    <property type="match status" value="1"/>
</dbReference>
<feature type="domain" description="Glycoside hydrolase family 65 central catalytic" evidence="6">
    <location>
        <begin position="323"/>
        <end position="719"/>
    </location>
</feature>
<accession>S0G6H0</accession>
<dbReference type="SUPFAM" id="SSF48208">
    <property type="entry name" value="Six-hairpin glycosidases"/>
    <property type="match status" value="1"/>
</dbReference>
<evidence type="ECO:0000256" key="3">
    <source>
        <dbReference type="ARBA" id="ARBA00022679"/>
    </source>
</evidence>
<dbReference type="InterPro" id="IPR008928">
    <property type="entry name" value="6-hairpin_glycosidase_sf"/>
</dbReference>
<dbReference type="PANTHER" id="PTHR11051">
    <property type="entry name" value="GLYCOSYL HYDROLASE-RELATED"/>
    <property type="match status" value="1"/>
</dbReference>
<feature type="active site" description="Proton donor" evidence="4">
    <location>
        <position position="499"/>
    </location>
</feature>
<dbReference type="Pfam" id="PF03632">
    <property type="entry name" value="Glyco_hydro_65m"/>
    <property type="match status" value="1"/>
</dbReference>
<dbReference type="EMBL" id="APJX01000002">
    <property type="protein sequence ID" value="EMS80357.1"/>
    <property type="molecule type" value="Genomic_DNA"/>
</dbReference>
<dbReference type="GO" id="GO:0050503">
    <property type="term" value="F:trehalose 6-phosphate phosphorylase activity"/>
    <property type="evidence" value="ECO:0007669"/>
    <property type="project" value="UniProtKB-EC"/>
</dbReference>
<dbReference type="PATRIC" id="fig|1286635.3.peg.1007"/>
<dbReference type="InterPro" id="IPR005196">
    <property type="entry name" value="Glyco_hydro_65_N"/>
</dbReference>
<feature type="domain" description="Glycoside hydrolase family 65 C-terminal" evidence="7">
    <location>
        <begin position="730"/>
        <end position="774"/>
    </location>
</feature>
<protein>
    <submittedName>
        <fullName evidence="9">Trehalose 6-phosphate phosphorylase</fullName>
        <ecNumber evidence="9">2.4.1.216</ecNumber>
    </submittedName>
</protein>
<dbReference type="InterPro" id="IPR017045">
    <property type="entry name" value="Malt_Pase/Glycosyl_Hdrlase"/>
</dbReference>
<dbReference type="AlphaFoldDB" id="S0G6H0"/>
<keyword evidence="2 9" id="KW-0328">Glycosyltransferase</keyword>
<dbReference type="FunFam" id="1.50.10.10:FF:000053">
    <property type="entry name" value="Putative glycosyl hydrolase"/>
    <property type="match status" value="1"/>
</dbReference>
<sequence>MPAWNLTYNTYKPQEEGLREALCTLGNGYFATRGASAQVSAGDIHYPGTYLAGGYNRLKTKIADRDIENEDLVNMPNWLCLKFRFTGGQWFSPENAAIRSYCRELDIQNGILTHIVVFEDEQGRRIRMEEQRIVHMGDRHTAAMQVSLTSENETGALEVESAIDGTVQNRGVKRYGELNSRHLEVLESESVQDRPLYLKVQTVQSELRVAMTARTRITRKGKALELAPKLMDDDGYVGKRYTVDIKKKETIVVEKVVLVHTSRDIAISECGLAARARIQRTPGFEPLLKTHKLAWKQLWRRSDITLTDRRKKRSDHHPEMVVRLHIFHLLQTTSKQTINLDVGVPARGWHGEAYRGHIFWDELYIYPFITLQHPEITRSLLLYRYRRLDTARAAARAAGYKGAMFPWQSGSSGREETQTVHLNPKSGRWIPDNSHFQKHVNAAIAFNIWKYFESTGDMQFMSEYGAEVLLEIARFWASISTFNKDFDRYEILKVMGPDEYHDAYPDADEPGLDNNAYTNVMATWVLTQALNVLEILPEDRIEELCETLHITESETDLWWDISRKMRIIFHDDNIISQFEHYDRLKELDWEKYREKYTNIQRMDRILEAEGDSPNNYKITKQADVLMLFYLFSAPELKTLFKQLNYPFEYETIPKNIDYYVHRTTYGSSLSWVVHSWVMARSDRKRSWKFFLKALQSDINDIQGGTTREGIHLGAMAGSVNILQEAYMGIKTRGNILWVNPELPEVLEKLEMQVRYRGSTLAFETTQEMCKITLLCSPENTFKFGFKENLYELKVGNTRKFHI</sequence>
<comment type="caution">
    <text evidence="9">The sequence shown here is derived from an EMBL/GenBank/DDBJ whole genome shotgun (WGS) entry which is preliminary data.</text>
</comment>
<dbReference type="PANTHER" id="PTHR11051:SF8">
    <property type="entry name" value="PROTEIN-GLUCOSYLGALACTOSYLHYDROXYLYSINE GLUCOSIDASE"/>
    <property type="match status" value="1"/>
</dbReference>
<proteinExistence type="inferred from homology"/>
<gene>
    <name evidence="9" type="ORF">Dpo_2c00450</name>
</gene>
<dbReference type="InterPro" id="IPR005194">
    <property type="entry name" value="Glyco_hydro_65_C"/>
</dbReference>
<evidence type="ECO:0000259" key="6">
    <source>
        <dbReference type="Pfam" id="PF03632"/>
    </source>
</evidence>
<evidence type="ECO:0000256" key="5">
    <source>
        <dbReference type="PIRSR" id="PIRSR036289-51"/>
    </source>
</evidence>
<dbReference type="GO" id="GO:0005975">
    <property type="term" value="P:carbohydrate metabolic process"/>
    <property type="evidence" value="ECO:0007669"/>
    <property type="project" value="InterPro"/>
</dbReference>
<dbReference type="InterPro" id="IPR012341">
    <property type="entry name" value="6hp_glycosidase-like_sf"/>
</dbReference>
<organism evidence="9 10">
    <name type="scientific">Desulfotignum phosphitoxidans DSM 13687</name>
    <dbReference type="NCBI Taxonomy" id="1286635"/>
    <lineage>
        <taxon>Bacteria</taxon>
        <taxon>Pseudomonadati</taxon>
        <taxon>Thermodesulfobacteriota</taxon>
        <taxon>Desulfobacteria</taxon>
        <taxon>Desulfobacterales</taxon>
        <taxon>Desulfobacteraceae</taxon>
        <taxon>Desulfotignum</taxon>
    </lineage>
</organism>
<feature type="domain" description="Glycoside hydrolase family 65 N-terminal" evidence="8">
    <location>
        <begin position="7"/>
        <end position="263"/>
    </location>
</feature>